<evidence type="ECO:0000256" key="1">
    <source>
        <dbReference type="SAM" id="SignalP"/>
    </source>
</evidence>
<feature type="domain" description="Amidohydrolase 3" evidence="2">
    <location>
        <begin position="74"/>
        <end position="546"/>
    </location>
</feature>
<organism evidence="3 4">
    <name type="scientific">Sphingomonas quercus</name>
    <dbReference type="NCBI Taxonomy" id="2842451"/>
    <lineage>
        <taxon>Bacteria</taxon>
        <taxon>Pseudomonadati</taxon>
        <taxon>Pseudomonadota</taxon>
        <taxon>Alphaproteobacteria</taxon>
        <taxon>Sphingomonadales</taxon>
        <taxon>Sphingomonadaceae</taxon>
        <taxon>Sphingomonas</taxon>
    </lineage>
</organism>
<evidence type="ECO:0000259" key="2">
    <source>
        <dbReference type="Pfam" id="PF07969"/>
    </source>
</evidence>
<keyword evidence="1" id="KW-0732">Signal</keyword>
<feature type="chain" id="PRO_5046937565" evidence="1">
    <location>
        <begin position="24"/>
        <end position="552"/>
    </location>
</feature>
<protein>
    <submittedName>
        <fullName evidence="3">Amidohydrolase family protein</fullName>
    </submittedName>
</protein>
<accession>A0ABS6BKS6</accession>
<reference evidence="3 4" key="1">
    <citation type="submission" date="2021-06" db="EMBL/GenBank/DDBJ databases">
        <title>Sphingomonas sp. XMGL2, whole genome shotgun sequencing project.</title>
        <authorList>
            <person name="Zhao G."/>
            <person name="Shen L."/>
        </authorList>
    </citation>
    <scope>NUCLEOTIDE SEQUENCE [LARGE SCALE GENOMIC DNA]</scope>
    <source>
        <strain evidence="3 4">XMGL2</strain>
    </source>
</reference>
<dbReference type="EMBL" id="JAHKRT010000005">
    <property type="protein sequence ID" value="MBU3078447.1"/>
    <property type="molecule type" value="Genomic_DNA"/>
</dbReference>
<dbReference type="Proteomes" id="UP000776276">
    <property type="component" value="Unassembled WGS sequence"/>
</dbReference>
<name>A0ABS6BKS6_9SPHN</name>
<evidence type="ECO:0000313" key="3">
    <source>
        <dbReference type="EMBL" id="MBU3078447.1"/>
    </source>
</evidence>
<dbReference type="PANTHER" id="PTHR22642">
    <property type="entry name" value="IMIDAZOLONEPROPIONASE"/>
    <property type="match status" value="1"/>
</dbReference>
<sequence length="552" mass="59045">MRLRMGGTLAAALLLTLAPPAFADGLIDNVDGVTLDGNGIVRRFSGIVITPEGRVAKLLDKGDKRPDELDFRLDGKGQHLIPGLIDAHGHFMELGFFALRLQLFDTNSLAEAQGRLAAYAAEHPRPIWVQGGGWNQERWGLGRFPTAADLDQVVKDRPVVLGRVDGHALWANSAAIAAAGITAATKDPPGGRIIRDAKGNPTGVFVDAAQALLNKAVPEPTPVELDRAFAKAQEILLSSGLTAVADMGTTLADWQVMRRAGDAGRLDVRILSYGSGVETALAVAGTGPTPWLYDGRLKMVGVKLYADGALGSRGAYLKAPYADAPGERGLGFNSDAQLKNLMSRAAMDGFQVAVHAIGDAANAQVLDAIDQLAETYKGDRRWRIEHAQIVDVADLPRFGRNGVIASMQPTHETSDWRMAEARLGPARLEGAYAWATMLKLGSPLAFGSDFPVESPNPFPGLAAAISREDEKGEPAGGWRPQEKVTIAQALAGFTTMAAHAGFAEDRLGSLEPGHMADFLLVDRDVMVVPAKELRETKVLETWIGGRRAWVRK</sequence>
<keyword evidence="4" id="KW-1185">Reference proteome</keyword>
<gene>
    <name evidence="3" type="ORF">KOF26_11255</name>
</gene>
<dbReference type="InterPro" id="IPR033932">
    <property type="entry name" value="YtcJ-like"/>
</dbReference>
<comment type="caution">
    <text evidence="3">The sequence shown here is derived from an EMBL/GenBank/DDBJ whole genome shotgun (WGS) entry which is preliminary data.</text>
</comment>
<dbReference type="RefSeq" id="WP_216324676.1">
    <property type="nucleotide sequence ID" value="NZ_JAHKRT010000005.1"/>
</dbReference>
<dbReference type="PANTHER" id="PTHR22642:SF2">
    <property type="entry name" value="PROTEIN LONG AFTER FAR-RED 3"/>
    <property type="match status" value="1"/>
</dbReference>
<dbReference type="CDD" id="cd01300">
    <property type="entry name" value="YtcJ_like"/>
    <property type="match status" value="1"/>
</dbReference>
<proteinExistence type="predicted"/>
<dbReference type="InterPro" id="IPR013108">
    <property type="entry name" value="Amidohydro_3"/>
</dbReference>
<feature type="signal peptide" evidence="1">
    <location>
        <begin position="1"/>
        <end position="23"/>
    </location>
</feature>
<evidence type="ECO:0000313" key="4">
    <source>
        <dbReference type="Proteomes" id="UP000776276"/>
    </source>
</evidence>
<dbReference type="Pfam" id="PF07969">
    <property type="entry name" value="Amidohydro_3"/>
    <property type="match status" value="1"/>
</dbReference>